<comment type="function">
    <text evidence="15">Poorly processive, error-prone DNA polymerase involved in untargeted mutagenesis. Copies undamaged DNA at stalled replication forks, which arise in vivo from mismatched or misaligned primer ends. These misaligned primers can be extended by PolIV. Exhibits no 3'-5' exonuclease (proofreading) activity. May be involved in translesional synthesis.</text>
</comment>
<keyword evidence="4 15" id="KW-0963">Cytoplasm</keyword>
<evidence type="ECO:0000313" key="17">
    <source>
        <dbReference type="EMBL" id="QVV90304.1"/>
    </source>
</evidence>
<evidence type="ECO:0000256" key="9">
    <source>
        <dbReference type="ARBA" id="ARBA00022763"/>
    </source>
</evidence>
<dbReference type="Gene3D" id="3.30.1490.100">
    <property type="entry name" value="DNA polymerase, Y-family, little finger domain"/>
    <property type="match status" value="1"/>
</dbReference>
<dbReference type="GO" id="GO:0005737">
    <property type="term" value="C:cytoplasm"/>
    <property type="evidence" value="ECO:0007669"/>
    <property type="project" value="UniProtKB-SubCell"/>
</dbReference>
<dbReference type="InterPro" id="IPR017961">
    <property type="entry name" value="DNA_pol_Y-fam_little_finger"/>
</dbReference>
<evidence type="ECO:0000256" key="10">
    <source>
        <dbReference type="ARBA" id="ARBA00022842"/>
    </source>
</evidence>
<dbReference type="GO" id="GO:0003887">
    <property type="term" value="F:DNA-directed DNA polymerase activity"/>
    <property type="evidence" value="ECO:0007669"/>
    <property type="project" value="UniProtKB-UniRule"/>
</dbReference>
<keyword evidence="12 15" id="KW-0238">DNA-binding</keyword>
<dbReference type="CDD" id="cd03586">
    <property type="entry name" value="PolY_Pol_IV_kappa"/>
    <property type="match status" value="1"/>
</dbReference>
<dbReference type="AlphaFoldDB" id="A0A8E7B1J9"/>
<feature type="binding site" evidence="15">
    <location>
        <position position="10"/>
    </location>
    <ligand>
        <name>Mg(2+)</name>
        <dbReference type="ChEBI" id="CHEBI:18420"/>
    </ligand>
</feature>
<feature type="active site" evidence="15">
    <location>
        <position position="109"/>
    </location>
</feature>
<dbReference type="GO" id="GO:0000287">
    <property type="term" value="F:magnesium ion binding"/>
    <property type="evidence" value="ECO:0007669"/>
    <property type="project" value="UniProtKB-UniRule"/>
</dbReference>
<dbReference type="NCBIfam" id="NF002677">
    <property type="entry name" value="PRK02406.1"/>
    <property type="match status" value="1"/>
</dbReference>
<dbReference type="InterPro" id="IPR053848">
    <property type="entry name" value="IMS_HHH_1"/>
</dbReference>
<dbReference type="HAMAP" id="MF_01113">
    <property type="entry name" value="DNApol_IV"/>
    <property type="match status" value="1"/>
</dbReference>
<dbReference type="Pfam" id="PF00817">
    <property type="entry name" value="IMS"/>
    <property type="match status" value="1"/>
</dbReference>
<comment type="subunit">
    <text evidence="15">Monomer.</text>
</comment>
<dbReference type="Pfam" id="PF21999">
    <property type="entry name" value="IMS_HHH_1"/>
    <property type="match status" value="1"/>
</dbReference>
<name>A0A8E7B1J9_9EURY</name>
<evidence type="ECO:0000259" key="16">
    <source>
        <dbReference type="PROSITE" id="PS50173"/>
    </source>
</evidence>
<dbReference type="PANTHER" id="PTHR11076">
    <property type="entry name" value="DNA REPAIR POLYMERASE UMUC / TRANSFERASE FAMILY MEMBER"/>
    <property type="match status" value="1"/>
</dbReference>
<keyword evidence="11 15" id="KW-0239">DNA-directed DNA polymerase</keyword>
<dbReference type="GO" id="GO:0003684">
    <property type="term" value="F:damaged DNA binding"/>
    <property type="evidence" value="ECO:0007669"/>
    <property type="project" value="InterPro"/>
</dbReference>
<dbReference type="GO" id="GO:0006261">
    <property type="term" value="P:DNA-templated DNA replication"/>
    <property type="evidence" value="ECO:0007669"/>
    <property type="project" value="UniProtKB-UniRule"/>
</dbReference>
<dbReference type="SUPFAM" id="SSF100879">
    <property type="entry name" value="Lesion bypass DNA polymerase (Y-family), little finger domain"/>
    <property type="match status" value="1"/>
</dbReference>
<evidence type="ECO:0000256" key="11">
    <source>
        <dbReference type="ARBA" id="ARBA00022932"/>
    </source>
</evidence>
<keyword evidence="13 15" id="KW-0234">DNA repair</keyword>
<comment type="similarity">
    <text evidence="2 15">Belongs to the DNA polymerase type-Y family.</text>
</comment>
<keyword evidence="18" id="KW-1185">Reference proteome</keyword>
<evidence type="ECO:0000256" key="1">
    <source>
        <dbReference type="ARBA" id="ARBA00004496"/>
    </source>
</evidence>
<dbReference type="Pfam" id="PF11799">
    <property type="entry name" value="IMS_C"/>
    <property type="match status" value="1"/>
</dbReference>
<evidence type="ECO:0000256" key="13">
    <source>
        <dbReference type="ARBA" id="ARBA00023204"/>
    </source>
</evidence>
<dbReference type="RefSeq" id="WP_214421075.1">
    <property type="nucleotide sequence ID" value="NZ_CP075546.1"/>
</dbReference>
<feature type="site" description="Substrate discrimination" evidence="15">
    <location>
        <position position="15"/>
    </location>
</feature>
<dbReference type="EC" id="2.7.7.7" evidence="15"/>
<evidence type="ECO:0000256" key="8">
    <source>
        <dbReference type="ARBA" id="ARBA00022723"/>
    </source>
</evidence>
<keyword evidence="5 15" id="KW-0808">Transferase</keyword>
<dbReference type="GO" id="GO:0042276">
    <property type="term" value="P:error-prone translesion synthesis"/>
    <property type="evidence" value="ECO:0007669"/>
    <property type="project" value="TreeGrafter"/>
</dbReference>
<keyword evidence="6 15" id="KW-0548">Nucleotidyltransferase</keyword>
<dbReference type="InterPro" id="IPR036775">
    <property type="entry name" value="DNA_pol_Y-fam_lit_finger_sf"/>
</dbReference>
<gene>
    <name evidence="17" type="primary">dinB</name>
    <name evidence="15" type="synonym">dbh</name>
    <name evidence="17" type="ORF">KHC33_07430</name>
</gene>
<dbReference type="InterPro" id="IPR050116">
    <property type="entry name" value="DNA_polymerase-Y"/>
</dbReference>
<dbReference type="Gene3D" id="3.30.70.270">
    <property type="match status" value="1"/>
</dbReference>
<keyword evidence="9 15" id="KW-0227">DNA damage</keyword>
<feature type="domain" description="UmuC" evidence="16">
    <location>
        <begin position="6"/>
        <end position="189"/>
    </location>
</feature>
<dbReference type="InterPro" id="IPR043502">
    <property type="entry name" value="DNA/RNA_pol_sf"/>
</dbReference>
<dbReference type="EMBL" id="CP075546">
    <property type="protein sequence ID" value="QVV90304.1"/>
    <property type="molecule type" value="Genomic_DNA"/>
</dbReference>
<reference evidence="17 18" key="1">
    <citation type="submission" date="2021-05" db="EMBL/GenBank/DDBJ databases">
        <title>A novel Methanospirillum isolate from a pyrite-forming mixed culture.</title>
        <authorList>
            <person name="Bunk B."/>
            <person name="Sproer C."/>
            <person name="Spring S."/>
            <person name="Pester M."/>
        </authorList>
    </citation>
    <scope>NUCLEOTIDE SEQUENCE [LARGE SCALE GENOMIC DNA]</scope>
    <source>
        <strain evidence="17 18">J.3.6.1-F.2.7.3</strain>
    </source>
</reference>
<dbReference type="PROSITE" id="PS50173">
    <property type="entry name" value="UMUC"/>
    <property type="match status" value="1"/>
</dbReference>
<dbReference type="Gene3D" id="3.40.1170.60">
    <property type="match status" value="1"/>
</dbReference>
<feature type="binding site" evidence="15">
    <location>
        <position position="108"/>
    </location>
    <ligand>
        <name>Mg(2+)</name>
        <dbReference type="ChEBI" id="CHEBI:18420"/>
    </ligand>
</feature>
<accession>A0A8E7B1J9</accession>
<keyword evidence="3 15" id="KW-0515">Mutator protein</keyword>
<keyword evidence="7 15" id="KW-0235">DNA replication</keyword>
<comment type="catalytic activity">
    <reaction evidence="14 15">
        <text>DNA(n) + a 2'-deoxyribonucleoside 5'-triphosphate = DNA(n+1) + diphosphate</text>
        <dbReference type="Rhea" id="RHEA:22508"/>
        <dbReference type="Rhea" id="RHEA-COMP:17339"/>
        <dbReference type="Rhea" id="RHEA-COMP:17340"/>
        <dbReference type="ChEBI" id="CHEBI:33019"/>
        <dbReference type="ChEBI" id="CHEBI:61560"/>
        <dbReference type="ChEBI" id="CHEBI:173112"/>
        <dbReference type="EC" id="2.7.7.7"/>
    </reaction>
</comment>
<dbReference type="SUPFAM" id="SSF56672">
    <property type="entry name" value="DNA/RNA polymerases"/>
    <property type="match status" value="1"/>
</dbReference>
<evidence type="ECO:0000256" key="3">
    <source>
        <dbReference type="ARBA" id="ARBA00022457"/>
    </source>
</evidence>
<dbReference type="InterPro" id="IPR001126">
    <property type="entry name" value="UmuC"/>
</dbReference>
<evidence type="ECO:0000256" key="4">
    <source>
        <dbReference type="ARBA" id="ARBA00022490"/>
    </source>
</evidence>
<organism evidence="17 18">
    <name type="scientific">Methanospirillum purgamenti</name>
    <dbReference type="NCBI Taxonomy" id="2834276"/>
    <lineage>
        <taxon>Archaea</taxon>
        <taxon>Methanobacteriati</taxon>
        <taxon>Methanobacteriota</taxon>
        <taxon>Stenosarchaea group</taxon>
        <taxon>Methanomicrobia</taxon>
        <taxon>Methanomicrobiales</taxon>
        <taxon>Methanospirillaceae</taxon>
        <taxon>Methanospirillum</taxon>
    </lineage>
</organism>
<dbReference type="Gene3D" id="1.10.150.20">
    <property type="entry name" value="5' to 3' exonuclease, C-terminal subdomain"/>
    <property type="match status" value="1"/>
</dbReference>
<evidence type="ECO:0000256" key="12">
    <source>
        <dbReference type="ARBA" id="ARBA00023125"/>
    </source>
</evidence>
<keyword evidence="10 15" id="KW-0460">Magnesium</keyword>
<dbReference type="Proteomes" id="UP000680656">
    <property type="component" value="Chromosome"/>
</dbReference>
<keyword evidence="8 15" id="KW-0479">Metal-binding</keyword>
<evidence type="ECO:0000256" key="15">
    <source>
        <dbReference type="HAMAP-Rule" id="MF_01113"/>
    </source>
</evidence>
<evidence type="ECO:0000256" key="14">
    <source>
        <dbReference type="ARBA" id="ARBA00049244"/>
    </source>
</evidence>
<sequence>MEEFIIVHLDMDSFYASVEIRNNPNLAGLPVVIGADPMLGKGRGVVSTCSYEARAYGLHSGMPISRAYQLCPQAVFIPPSMDIYAQVSARIMSIVQNIAGEIEQVSIDEAYLDLTSCVTYEQAAHVATTIKQAIRQQEGLTCSVGIAPSRIYAKMASELHKPDGMTIVSPADLLPFLIHLPAGAIPGIGKKSELALTDAGIHTIGDIATTNIQVLQDIFGSHAVRLYQIARGLDREGLRNSGKRKSISREHTFLEDTSDPDTILCSMQTMIYSLQGELEERNIYSRTIGIRIRYPGFITRTKSVTFMQPTRDIRIIEKAVYGLFTDMWDTKPVRLIGVRCFGLVYPDPVQRTLFDFKQSEIS</sequence>
<proteinExistence type="inferred from homology"/>
<evidence type="ECO:0000256" key="2">
    <source>
        <dbReference type="ARBA" id="ARBA00010945"/>
    </source>
</evidence>
<dbReference type="InterPro" id="IPR043128">
    <property type="entry name" value="Rev_trsase/Diguanyl_cyclase"/>
</dbReference>
<evidence type="ECO:0000256" key="5">
    <source>
        <dbReference type="ARBA" id="ARBA00022679"/>
    </source>
</evidence>
<dbReference type="KEGG" id="mrtj:KHC33_07430"/>
<dbReference type="GO" id="GO:0006281">
    <property type="term" value="P:DNA repair"/>
    <property type="evidence" value="ECO:0007669"/>
    <property type="project" value="UniProtKB-UniRule"/>
</dbReference>
<evidence type="ECO:0000256" key="6">
    <source>
        <dbReference type="ARBA" id="ARBA00022695"/>
    </source>
</evidence>
<dbReference type="InterPro" id="IPR022880">
    <property type="entry name" value="DNApol_IV"/>
</dbReference>
<dbReference type="GeneID" id="65097004"/>
<evidence type="ECO:0000313" key="18">
    <source>
        <dbReference type="Proteomes" id="UP000680656"/>
    </source>
</evidence>
<dbReference type="PANTHER" id="PTHR11076:SF33">
    <property type="entry name" value="DNA POLYMERASE KAPPA"/>
    <property type="match status" value="1"/>
</dbReference>
<comment type="cofactor">
    <cofactor evidence="15">
        <name>Mg(2+)</name>
        <dbReference type="ChEBI" id="CHEBI:18420"/>
    </cofactor>
    <text evidence="15">Binds 2 magnesium ions per subunit.</text>
</comment>
<comment type="subcellular location">
    <subcellularLocation>
        <location evidence="1 15">Cytoplasm</location>
    </subcellularLocation>
</comment>
<evidence type="ECO:0000256" key="7">
    <source>
        <dbReference type="ARBA" id="ARBA00022705"/>
    </source>
</evidence>
<protein>
    <recommendedName>
        <fullName evidence="15">DNA polymerase IV</fullName>
        <shortName evidence="15">Pol IV</shortName>
        <ecNumber evidence="15">2.7.7.7</ecNumber>
    </recommendedName>
</protein>